<organism evidence="4">
    <name type="scientific">Caldilineaceae bacterium SB0664_bin_27</name>
    <dbReference type="NCBI Taxonomy" id="2605260"/>
    <lineage>
        <taxon>Bacteria</taxon>
        <taxon>Bacillati</taxon>
        <taxon>Chloroflexota</taxon>
        <taxon>Caldilineae</taxon>
        <taxon>Caldilineales</taxon>
        <taxon>Caldilineaceae</taxon>
    </lineage>
</organism>
<dbReference type="InterPro" id="IPR036291">
    <property type="entry name" value="NAD(P)-bd_dom_sf"/>
</dbReference>
<dbReference type="InterPro" id="IPR013154">
    <property type="entry name" value="ADH-like_N"/>
</dbReference>
<dbReference type="SUPFAM" id="SSF50129">
    <property type="entry name" value="GroES-like"/>
    <property type="match status" value="1"/>
</dbReference>
<dbReference type="Gene3D" id="3.40.50.720">
    <property type="entry name" value="NAD(P)-binding Rossmann-like Domain"/>
    <property type="match status" value="1"/>
</dbReference>
<dbReference type="InterPro" id="IPR011032">
    <property type="entry name" value="GroES-like_sf"/>
</dbReference>
<dbReference type="PANTHER" id="PTHR43401:SF2">
    <property type="entry name" value="L-THREONINE 3-DEHYDROGENASE"/>
    <property type="match status" value="1"/>
</dbReference>
<dbReference type="InterPro" id="IPR013149">
    <property type="entry name" value="ADH-like_C"/>
</dbReference>
<evidence type="ECO:0000259" key="3">
    <source>
        <dbReference type="Pfam" id="PF08240"/>
    </source>
</evidence>
<dbReference type="Pfam" id="PF08240">
    <property type="entry name" value="ADH_N"/>
    <property type="match status" value="1"/>
</dbReference>
<evidence type="ECO:0000313" key="4">
    <source>
        <dbReference type="EMBL" id="MXY92469.1"/>
    </source>
</evidence>
<dbReference type="InterPro" id="IPR050129">
    <property type="entry name" value="Zn_alcohol_dh"/>
</dbReference>
<sequence length="345" mass="35846">MKAAVVYKKNDIRIADVPRPQAHTGEIVVKVRASGICATDVKILGGAGIPAELPAILGHEVAGTIAELGAGPGNTSLHVGQRVAVYPIAACGKCLYCRQGRNSLCLHEHGLGHGDDGGFAEYVRVPAEVVGLGGVIDIGDMPFDLAAMIEPVSCCIAAADRCGTKAGDTVVVVGAGPLGLLHTVVSKALGANVICIDVNEDRLAKALSLGATNVINPEKEDAAEVVRGLTVVGADVAIAAVGVPRVMESYLPLVRNGGVFNVFGGTPRGEMMTVDPRWIHYGEIVLTGTFASSVTQFHRAFSFVGKHAEEVESVISTRCGLDDILAAVRRVQNGEGTKSVLLFPE</sequence>
<dbReference type="Pfam" id="PF00107">
    <property type="entry name" value="ADH_zinc_N"/>
    <property type="match status" value="1"/>
</dbReference>
<comment type="caution">
    <text evidence="4">The sequence shown here is derived from an EMBL/GenBank/DDBJ whole genome shotgun (WGS) entry which is preliminary data.</text>
</comment>
<evidence type="ECO:0000259" key="2">
    <source>
        <dbReference type="Pfam" id="PF00107"/>
    </source>
</evidence>
<keyword evidence="1" id="KW-0560">Oxidoreductase</keyword>
<protein>
    <submittedName>
        <fullName evidence="4">Alcohol dehydrogenase catalytic domain-containing protein</fullName>
    </submittedName>
</protein>
<evidence type="ECO:0000256" key="1">
    <source>
        <dbReference type="ARBA" id="ARBA00023002"/>
    </source>
</evidence>
<dbReference type="EMBL" id="VXRG01000034">
    <property type="protein sequence ID" value="MXY92469.1"/>
    <property type="molecule type" value="Genomic_DNA"/>
</dbReference>
<gene>
    <name evidence="4" type="ORF">F4Y42_03370</name>
</gene>
<dbReference type="Gene3D" id="3.90.180.10">
    <property type="entry name" value="Medium-chain alcohol dehydrogenases, catalytic domain"/>
    <property type="match status" value="1"/>
</dbReference>
<accession>A0A6B0YR37</accession>
<dbReference type="SUPFAM" id="SSF51735">
    <property type="entry name" value="NAD(P)-binding Rossmann-fold domains"/>
    <property type="match status" value="1"/>
</dbReference>
<reference evidence="4" key="1">
    <citation type="submission" date="2019-09" db="EMBL/GenBank/DDBJ databases">
        <title>Characterisation of the sponge microbiome using genome-centric metagenomics.</title>
        <authorList>
            <person name="Engelberts J.P."/>
            <person name="Robbins S.J."/>
            <person name="De Goeij J.M."/>
            <person name="Aranda M."/>
            <person name="Bell S.C."/>
            <person name="Webster N.S."/>
        </authorList>
    </citation>
    <scope>NUCLEOTIDE SEQUENCE</scope>
    <source>
        <strain evidence="4">SB0664_bin_27</strain>
    </source>
</reference>
<name>A0A6B0YR37_9CHLR</name>
<dbReference type="AlphaFoldDB" id="A0A6B0YR37"/>
<dbReference type="GO" id="GO:0016491">
    <property type="term" value="F:oxidoreductase activity"/>
    <property type="evidence" value="ECO:0007669"/>
    <property type="project" value="UniProtKB-KW"/>
</dbReference>
<dbReference type="PANTHER" id="PTHR43401">
    <property type="entry name" value="L-THREONINE 3-DEHYDROGENASE"/>
    <property type="match status" value="1"/>
</dbReference>
<feature type="domain" description="Alcohol dehydrogenase-like C-terminal" evidence="2">
    <location>
        <begin position="177"/>
        <end position="303"/>
    </location>
</feature>
<proteinExistence type="predicted"/>
<feature type="domain" description="Alcohol dehydrogenase-like N-terminal" evidence="3">
    <location>
        <begin position="24"/>
        <end position="129"/>
    </location>
</feature>